<dbReference type="EMBL" id="BARS01015044">
    <property type="protein sequence ID" value="GAF86749.1"/>
    <property type="molecule type" value="Genomic_DNA"/>
</dbReference>
<accession>X0T0H5</accession>
<comment type="caution">
    <text evidence="2">The sequence shown here is derived from an EMBL/GenBank/DDBJ whole genome shotgun (WGS) entry which is preliminary data.</text>
</comment>
<protein>
    <recommendedName>
        <fullName evidence="3">Formyl-CoA transferase</fullName>
    </recommendedName>
</protein>
<evidence type="ECO:0000313" key="2">
    <source>
        <dbReference type="EMBL" id="GAF86749.1"/>
    </source>
</evidence>
<dbReference type="InterPro" id="IPR003673">
    <property type="entry name" value="CoA-Trfase_fam_III"/>
</dbReference>
<dbReference type="Pfam" id="PF02515">
    <property type="entry name" value="CoA_transf_3"/>
    <property type="match status" value="1"/>
</dbReference>
<reference evidence="2" key="1">
    <citation type="journal article" date="2014" name="Front. Microbiol.">
        <title>High frequency of phylogenetically diverse reductive dehalogenase-homologous genes in deep subseafloor sedimentary metagenomes.</title>
        <authorList>
            <person name="Kawai M."/>
            <person name="Futagami T."/>
            <person name="Toyoda A."/>
            <person name="Takaki Y."/>
            <person name="Nishi S."/>
            <person name="Hori S."/>
            <person name="Arai W."/>
            <person name="Tsubouchi T."/>
            <person name="Morono Y."/>
            <person name="Uchiyama I."/>
            <person name="Ito T."/>
            <person name="Fujiyama A."/>
            <person name="Inagaki F."/>
            <person name="Takami H."/>
        </authorList>
    </citation>
    <scope>NUCLEOTIDE SEQUENCE</scope>
    <source>
        <strain evidence="2">Expedition CK06-06</strain>
    </source>
</reference>
<keyword evidence="1" id="KW-0808">Transferase</keyword>
<dbReference type="InterPro" id="IPR023606">
    <property type="entry name" value="CoA-Trfase_III_dom_1_sf"/>
</dbReference>
<dbReference type="Gene3D" id="3.40.50.10540">
    <property type="entry name" value="Crotonobetainyl-coa:carnitine coa-transferase, domain 1"/>
    <property type="match status" value="1"/>
</dbReference>
<gene>
    <name evidence="2" type="ORF">S01H1_24971</name>
</gene>
<dbReference type="AlphaFoldDB" id="X0T0H5"/>
<evidence type="ECO:0008006" key="3">
    <source>
        <dbReference type="Google" id="ProtNLM"/>
    </source>
</evidence>
<organism evidence="2">
    <name type="scientific">marine sediment metagenome</name>
    <dbReference type="NCBI Taxonomy" id="412755"/>
    <lineage>
        <taxon>unclassified sequences</taxon>
        <taxon>metagenomes</taxon>
        <taxon>ecological metagenomes</taxon>
    </lineage>
</organism>
<dbReference type="GO" id="GO:0008410">
    <property type="term" value="F:CoA-transferase activity"/>
    <property type="evidence" value="ECO:0007669"/>
    <property type="project" value="TreeGrafter"/>
</dbReference>
<dbReference type="InterPro" id="IPR044855">
    <property type="entry name" value="CoA-Trfase_III_dom3_sf"/>
</dbReference>
<evidence type="ECO:0000256" key="1">
    <source>
        <dbReference type="ARBA" id="ARBA00022679"/>
    </source>
</evidence>
<dbReference type="SUPFAM" id="SSF89796">
    <property type="entry name" value="CoA-transferase family III (CaiB/BaiF)"/>
    <property type="match status" value="1"/>
</dbReference>
<sequence length="120" mass="13429">PKRSENYEELKPIITEWSKEKTVEETLNILINAGVPVGEVNTIDKIVDDPNIKLREMIVEVEHPLAGKVKITDNPIKLSLTPGKVEKASPLLGQHTEEILKELLNLSKEDIKSLKKEGVV</sequence>
<dbReference type="Gene3D" id="3.30.1540.10">
    <property type="entry name" value="formyl-coa transferase, domain 3"/>
    <property type="match status" value="1"/>
</dbReference>
<name>X0T0H5_9ZZZZ</name>
<proteinExistence type="predicted"/>
<dbReference type="PANTHER" id="PTHR48207:SF3">
    <property type="entry name" value="SUCCINATE--HYDROXYMETHYLGLUTARATE COA-TRANSFERASE"/>
    <property type="match status" value="1"/>
</dbReference>
<dbReference type="PANTHER" id="PTHR48207">
    <property type="entry name" value="SUCCINATE--HYDROXYMETHYLGLUTARATE COA-TRANSFERASE"/>
    <property type="match status" value="1"/>
</dbReference>
<dbReference type="InterPro" id="IPR050483">
    <property type="entry name" value="CoA-transferase_III_domain"/>
</dbReference>
<feature type="non-terminal residue" evidence="2">
    <location>
        <position position="1"/>
    </location>
</feature>